<evidence type="ECO:0000256" key="4">
    <source>
        <dbReference type="PIRSR" id="PIRSR606225-1"/>
    </source>
</evidence>
<comment type="similarity">
    <text evidence="2 5">Belongs to the pseudouridine synthase RluA family.</text>
</comment>
<dbReference type="GO" id="GO:0009982">
    <property type="term" value="F:pseudouridine synthase activity"/>
    <property type="evidence" value="ECO:0007669"/>
    <property type="project" value="InterPro"/>
</dbReference>
<dbReference type="SUPFAM" id="SSF55120">
    <property type="entry name" value="Pseudouridine synthase"/>
    <property type="match status" value="1"/>
</dbReference>
<name>A0A084H1M4_METID</name>
<dbReference type="Pfam" id="PF00849">
    <property type="entry name" value="PseudoU_synth_2"/>
    <property type="match status" value="1"/>
</dbReference>
<dbReference type="InterPro" id="IPR020103">
    <property type="entry name" value="PsdUridine_synth_cat_dom_sf"/>
</dbReference>
<protein>
    <recommendedName>
        <fullName evidence="5">Pseudouridine synthase</fullName>
        <ecNumber evidence="5">5.4.99.-</ecNumber>
    </recommendedName>
</protein>
<evidence type="ECO:0000256" key="2">
    <source>
        <dbReference type="ARBA" id="ARBA00010876"/>
    </source>
</evidence>
<evidence type="ECO:0000313" key="8">
    <source>
        <dbReference type="Proteomes" id="UP000028549"/>
    </source>
</evidence>
<comment type="catalytic activity">
    <reaction evidence="1 5">
        <text>a uridine in RNA = a pseudouridine in RNA</text>
        <dbReference type="Rhea" id="RHEA:48348"/>
        <dbReference type="Rhea" id="RHEA-COMP:12068"/>
        <dbReference type="Rhea" id="RHEA-COMP:12069"/>
        <dbReference type="ChEBI" id="CHEBI:65314"/>
        <dbReference type="ChEBI" id="CHEBI:65315"/>
    </reaction>
</comment>
<dbReference type="AlphaFoldDB" id="A0A084H1M4"/>
<evidence type="ECO:0000259" key="6">
    <source>
        <dbReference type="Pfam" id="PF00849"/>
    </source>
</evidence>
<evidence type="ECO:0000256" key="5">
    <source>
        <dbReference type="RuleBase" id="RU362028"/>
    </source>
</evidence>
<reference evidence="7 8" key="1">
    <citation type="journal article" date="2005" name="Int. J. Syst. Evol. Microbiol.">
        <title>Bacillus cibi sp. nov., isolated from jeotgal, a traditional Korean fermented seafood.</title>
        <authorList>
            <person name="Yoon J.H."/>
            <person name="Lee C.H."/>
            <person name="Oh T.K."/>
        </authorList>
    </citation>
    <scope>NUCLEOTIDE SEQUENCE [LARGE SCALE GENOMIC DNA]</scope>
    <source>
        <strain evidence="7 8">DSM 16189</strain>
    </source>
</reference>
<accession>A0A084H1M4</accession>
<dbReference type="STRING" id="246786.GS18_0200375"/>
<organism evidence="7 8">
    <name type="scientific">Metabacillus indicus</name>
    <name type="common">Bacillus indicus</name>
    <dbReference type="NCBI Taxonomy" id="246786"/>
    <lineage>
        <taxon>Bacteria</taxon>
        <taxon>Bacillati</taxon>
        <taxon>Bacillota</taxon>
        <taxon>Bacilli</taxon>
        <taxon>Bacillales</taxon>
        <taxon>Bacillaceae</taxon>
        <taxon>Metabacillus</taxon>
    </lineage>
</organism>
<feature type="domain" description="Pseudouridine synthase RsuA/RluA-like" evidence="6">
    <location>
        <begin position="92"/>
        <end position="240"/>
    </location>
</feature>
<feature type="active site" evidence="4">
    <location>
        <position position="137"/>
    </location>
</feature>
<evidence type="ECO:0000313" key="7">
    <source>
        <dbReference type="EMBL" id="KEZ53486.1"/>
    </source>
</evidence>
<evidence type="ECO:0000256" key="1">
    <source>
        <dbReference type="ARBA" id="ARBA00000073"/>
    </source>
</evidence>
<comment type="function">
    <text evidence="5">Responsible for synthesis of pseudouridine from uracil.</text>
</comment>
<dbReference type="CDD" id="cd02869">
    <property type="entry name" value="PseudoU_synth_RluA_like"/>
    <property type="match status" value="1"/>
</dbReference>
<dbReference type="RefSeq" id="WP_029565147.1">
    <property type="nucleotide sequence ID" value="NZ_JNVC02000001.1"/>
</dbReference>
<dbReference type="PANTHER" id="PTHR21600">
    <property type="entry name" value="MITOCHONDRIAL RNA PSEUDOURIDINE SYNTHASE"/>
    <property type="match status" value="1"/>
</dbReference>
<dbReference type="EMBL" id="JNVC02000001">
    <property type="protein sequence ID" value="KEZ53486.1"/>
    <property type="molecule type" value="Genomic_DNA"/>
</dbReference>
<dbReference type="Proteomes" id="UP000028549">
    <property type="component" value="Unassembled WGS sequence"/>
</dbReference>
<dbReference type="InterPro" id="IPR006224">
    <property type="entry name" value="PsdUridine_synth_RluA-like_CS"/>
</dbReference>
<dbReference type="GO" id="GO:0140098">
    <property type="term" value="F:catalytic activity, acting on RNA"/>
    <property type="evidence" value="ECO:0007669"/>
    <property type="project" value="UniProtKB-ARBA"/>
</dbReference>
<dbReference type="InterPro" id="IPR006225">
    <property type="entry name" value="PsdUridine_synth_RluC/D"/>
</dbReference>
<dbReference type="FunFam" id="3.30.2350.10:FF:000005">
    <property type="entry name" value="Pseudouridine synthase"/>
    <property type="match status" value="1"/>
</dbReference>
<dbReference type="GO" id="GO:0000455">
    <property type="term" value="P:enzyme-directed rRNA pseudouridine synthesis"/>
    <property type="evidence" value="ECO:0007669"/>
    <property type="project" value="TreeGrafter"/>
</dbReference>
<keyword evidence="8" id="KW-1185">Reference proteome</keyword>
<dbReference type="PROSITE" id="PS01129">
    <property type="entry name" value="PSI_RLU"/>
    <property type="match status" value="1"/>
</dbReference>
<keyword evidence="3 5" id="KW-0413">Isomerase</keyword>
<proteinExistence type="inferred from homology"/>
<dbReference type="PANTHER" id="PTHR21600:SF35">
    <property type="entry name" value="PSEUDOURIDINE SYNTHASE"/>
    <property type="match status" value="1"/>
</dbReference>
<gene>
    <name evidence="7" type="ORF">GS18_0200375</name>
</gene>
<dbReference type="InterPro" id="IPR050188">
    <property type="entry name" value="RluA_PseudoU_synthase"/>
</dbReference>
<dbReference type="NCBIfam" id="TIGR00005">
    <property type="entry name" value="rluA_subfam"/>
    <property type="match status" value="1"/>
</dbReference>
<dbReference type="Gene3D" id="3.30.2350.10">
    <property type="entry name" value="Pseudouridine synthase"/>
    <property type="match status" value="1"/>
</dbReference>
<dbReference type="GO" id="GO:0003723">
    <property type="term" value="F:RNA binding"/>
    <property type="evidence" value="ECO:0007669"/>
    <property type="project" value="InterPro"/>
</dbReference>
<dbReference type="EC" id="5.4.99.-" evidence="5"/>
<evidence type="ECO:0000256" key="3">
    <source>
        <dbReference type="ARBA" id="ARBA00023235"/>
    </source>
</evidence>
<dbReference type="InterPro" id="IPR006145">
    <property type="entry name" value="PsdUridine_synth_RsuA/RluA"/>
</dbReference>
<sequence length="297" mass="33025">MDAFLLSWTVPSEDEGKTIKDYLKEKKISKRALTDIKFAGGSILLNGDHATVRASLSAGDDLKVMFPPEEPSPGIVPEKMNLDIVYEDEWCLVINKPPFVPTIPSREHPGGTLANGLLDYYSENGIAATIHAVNRLDKDTSGLMLVAKHRFAHSLFSSMQKQGSIKRTYAALVEGALTEENGTIDAPIGRKEESIIERTVREDGQHAVTHYKVLSSAEKYTLVTLRLETGRTHQIRVHMAYIGHPLCGDSLYGGSRDLIRRQALHSRVLSFFHPLLEKEMTFEAEIPADMQTVLKSL</sequence>
<comment type="caution">
    <text evidence="7">The sequence shown here is derived from an EMBL/GenBank/DDBJ whole genome shotgun (WGS) entry which is preliminary data.</text>
</comment>